<proteinExistence type="predicted"/>
<dbReference type="RefSeq" id="XP_062885549.1">
    <property type="nucleotide sequence ID" value="XM_063029594.1"/>
</dbReference>
<dbReference type="OrthoDB" id="5360893at2759"/>
<organism evidence="2 3">
    <name type="scientific">Cryptococcus deuterogattii (strain R265)</name>
    <name type="common">Cryptococcus gattii VGII (strain R265)</name>
    <dbReference type="NCBI Taxonomy" id="294750"/>
    <lineage>
        <taxon>Eukaryota</taxon>
        <taxon>Fungi</taxon>
        <taxon>Dikarya</taxon>
        <taxon>Basidiomycota</taxon>
        <taxon>Agaricomycotina</taxon>
        <taxon>Tremellomycetes</taxon>
        <taxon>Tremellales</taxon>
        <taxon>Cryptococcaceae</taxon>
        <taxon>Cryptococcus</taxon>
        <taxon>Cryptococcus gattii species complex</taxon>
    </lineage>
</organism>
<dbReference type="InterPro" id="IPR036237">
    <property type="entry name" value="Xyl_isomerase-like_sf"/>
</dbReference>
<accession>A0A095CI93</accession>
<reference evidence="2 3" key="2">
    <citation type="journal article" date="2018" name="Proc. Natl. Acad. Sci.">
        <title>RNAi is a critical determinant of centromere evolution in closely related fungi.</title>
        <authorList>
            <person name="Yadav V."/>
            <person name="Sun S."/>
            <person name="Billmyre R.B."/>
            <person name="Thimmappa B.C."/>
            <person name="Shea T."/>
            <person name="Lintner R."/>
            <person name="Bakkeren G."/>
            <person name="Cuomo C.A."/>
            <person name="Heitman J."/>
            <person name="Sanyal K."/>
        </authorList>
    </citation>
    <scope>NUCLEOTIDE SEQUENCE [LARGE SCALE GENOMIC DNA]</scope>
    <source>
        <strain evidence="2 3">R265</strain>
    </source>
</reference>
<reference evidence="2 3" key="1">
    <citation type="journal article" date="2011" name="MBio">
        <title>Genome variation in Cryptococcus gattii, an emerging pathogen of immunocompetent hosts.</title>
        <authorList>
            <person name="D'Souza C.A."/>
            <person name="Kronstad J.W."/>
            <person name="Taylor G."/>
            <person name="Warren R."/>
            <person name="Yuen M."/>
            <person name="Hu G."/>
            <person name="Jung W.H."/>
            <person name="Sham A."/>
            <person name="Kidd S.E."/>
            <person name="Tangen K."/>
            <person name="Lee N."/>
            <person name="Zeilmaker T."/>
            <person name="Sawkins J."/>
            <person name="McVicker G."/>
            <person name="Shah S."/>
            <person name="Gnerre S."/>
            <person name="Griggs A."/>
            <person name="Zeng Q."/>
            <person name="Bartlett K."/>
            <person name="Li W."/>
            <person name="Wang X."/>
            <person name="Heitman J."/>
            <person name="Stajich J.E."/>
            <person name="Fraser J.A."/>
            <person name="Meyer W."/>
            <person name="Carter D."/>
            <person name="Schein J."/>
            <person name="Krzywinski M."/>
            <person name="Kwon-Chung K.J."/>
            <person name="Varma A."/>
            <person name="Wang J."/>
            <person name="Brunham R."/>
            <person name="Fyfe M."/>
            <person name="Ouellette B.F."/>
            <person name="Siddiqui A."/>
            <person name="Marra M."/>
            <person name="Jones S."/>
            <person name="Holt R."/>
            <person name="Birren B.W."/>
            <person name="Galagan J.E."/>
            <person name="Cuomo C.A."/>
        </authorList>
    </citation>
    <scope>NUCLEOTIDE SEQUENCE [LARGE SCALE GENOMIC DNA]</scope>
    <source>
        <strain evidence="2 3">R265</strain>
    </source>
</reference>
<dbReference type="SUPFAM" id="SSF51658">
    <property type="entry name" value="Xylose isomerase-like"/>
    <property type="match status" value="1"/>
</dbReference>
<evidence type="ECO:0000313" key="2">
    <source>
        <dbReference type="EMBL" id="KGB79902.1"/>
    </source>
</evidence>
<dbReference type="InterPro" id="IPR050312">
    <property type="entry name" value="IolE/XylAMocC-like"/>
</dbReference>
<dbReference type="AlphaFoldDB" id="A0A095CI93"/>
<sequence>MSPVQVTAERLATIPVGNCIQCLGSHPNHTLERKFEALQKGGWKHTEFSFAEYFQWVKQKEPNVVPNVDPETYGDAEAEAGEEEVWETLYRHAPEAKALATKHGVKMWSLQCLGQVDSWPAGSWREIRGREKAVHWLELCSRLGLVFCQIGVNDHYDAVAPFEKTVKDLVWIADQAAARGVKVAYESWNFAPKNNQWEATWAVVQAANHPSLGLCIDTAQCALAPAYGFDPTSGRGFTPVAVQALLERLASLPRDKIFFVEISDVLAPQPALLCGSSFDQWHLDQGPGYRPGFTWCRCARVIPHIGRGTGKLVEGEQGLGAGRTADIVKAILSTGFNGPMFYECFEVAEQEKPDLSIPDELVQASVLSWERMSNVILS</sequence>
<dbReference type="HOGENOM" id="CLU_035063_0_2_1"/>
<dbReference type="InterPro" id="IPR013022">
    <property type="entry name" value="Xyl_isomerase-like_TIM-brl"/>
</dbReference>
<evidence type="ECO:0000313" key="3">
    <source>
        <dbReference type="Proteomes" id="UP000029445"/>
    </source>
</evidence>
<dbReference type="OMA" id="HPWYLEG"/>
<feature type="domain" description="Xylose isomerase-like TIM barrel" evidence="1">
    <location>
        <begin position="89"/>
        <end position="346"/>
    </location>
</feature>
<dbReference type="GeneID" id="88181869"/>
<dbReference type="Pfam" id="PF01261">
    <property type="entry name" value="AP_endonuc_2"/>
    <property type="match status" value="1"/>
</dbReference>
<protein>
    <recommendedName>
        <fullName evidence="1">Xylose isomerase-like TIM barrel domain-containing protein</fullName>
    </recommendedName>
</protein>
<dbReference type="PANTHER" id="PTHR12110:SF21">
    <property type="entry name" value="XYLOSE ISOMERASE-LIKE TIM BARREL DOMAIN-CONTAINING PROTEIN"/>
    <property type="match status" value="1"/>
</dbReference>
<dbReference type="STRING" id="294750.A0A095CI93"/>
<dbReference type="VEuPathDB" id="FungiDB:CNBG_5740"/>
<dbReference type="KEGG" id="cdeu:CNBG_5740"/>
<dbReference type="Proteomes" id="UP000029445">
    <property type="component" value="Chromosome 9"/>
</dbReference>
<dbReference type="EMBL" id="CP025767">
    <property type="protein sequence ID" value="KGB79902.1"/>
    <property type="molecule type" value="Genomic_DNA"/>
</dbReference>
<keyword evidence="3" id="KW-1185">Reference proteome</keyword>
<dbReference type="Gene3D" id="3.20.20.150">
    <property type="entry name" value="Divalent-metal-dependent TIM barrel enzymes"/>
    <property type="match status" value="1"/>
</dbReference>
<gene>
    <name evidence="2" type="ORF">CNBG_5740</name>
</gene>
<evidence type="ECO:0000259" key="1">
    <source>
        <dbReference type="Pfam" id="PF01261"/>
    </source>
</evidence>
<name>A0A095CI93_CRYD2</name>
<dbReference type="PANTHER" id="PTHR12110">
    <property type="entry name" value="HYDROXYPYRUVATE ISOMERASE"/>
    <property type="match status" value="1"/>
</dbReference>